<keyword evidence="7" id="KW-0411">Iron-sulfur</keyword>
<feature type="region of interest" description="Disordered" evidence="8">
    <location>
        <begin position="159"/>
        <end position="191"/>
    </location>
</feature>
<dbReference type="AlphaFoldDB" id="F5YL81"/>
<dbReference type="eggNOG" id="COG0621">
    <property type="taxonomic scope" value="Bacteria"/>
</dbReference>
<feature type="domain" description="MTTase N-terminal" evidence="9">
    <location>
        <begin position="2"/>
        <end position="128"/>
    </location>
</feature>
<evidence type="ECO:0000256" key="7">
    <source>
        <dbReference type="ARBA" id="ARBA00023014"/>
    </source>
</evidence>
<keyword evidence="6" id="KW-0408">Iron</keyword>
<name>F5YL81_TREPZ</name>
<dbReference type="EMBL" id="CP001843">
    <property type="protein sequence ID" value="AEF85833.1"/>
    <property type="molecule type" value="Genomic_DNA"/>
</dbReference>
<dbReference type="Gene3D" id="3.80.30.20">
    <property type="entry name" value="tm_1862 like domain"/>
    <property type="match status" value="1"/>
</dbReference>
<dbReference type="Proteomes" id="UP000009223">
    <property type="component" value="Chromosome"/>
</dbReference>
<dbReference type="InterPro" id="IPR006638">
    <property type="entry name" value="Elp3/MiaA/NifB-like_rSAM"/>
</dbReference>
<dbReference type="GO" id="GO:0051539">
    <property type="term" value="F:4 iron, 4 sulfur cluster binding"/>
    <property type="evidence" value="ECO:0007669"/>
    <property type="project" value="UniProtKB-KW"/>
</dbReference>
<dbReference type="PROSITE" id="PS51918">
    <property type="entry name" value="RADICAL_SAM"/>
    <property type="match status" value="1"/>
</dbReference>
<comment type="cofactor">
    <cofactor evidence="1">
        <name>[4Fe-4S] cluster</name>
        <dbReference type="ChEBI" id="CHEBI:49883"/>
    </cofactor>
</comment>
<keyword evidence="12" id="KW-1185">Reference proteome</keyword>
<feature type="compositionally biased region" description="Low complexity" evidence="8">
    <location>
        <begin position="160"/>
        <end position="176"/>
    </location>
</feature>
<dbReference type="Pfam" id="PF00919">
    <property type="entry name" value="UPF0004"/>
    <property type="match status" value="1"/>
</dbReference>
<evidence type="ECO:0000259" key="9">
    <source>
        <dbReference type="PROSITE" id="PS51449"/>
    </source>
</evidence>
<evidence type="ECO:0000256" key="1">
    <source>
        <dbReference type="ARBA" id="ARBA00001966"/>
    </source>
</evidence>
<accession>F5YL81</accession>
<dbReference type="CDD" id="cd01335">
    <property type="entry name" value="Radical_SAM"/>
    <property type="match status" value="1"/>
</dbReference>
<evidence type="ECO:0000256" key="5">
    <source>
        <dbReference type="ARBA" id="ARBA00022723"/>
    </source>
</evidence>
<sequence>MVSVEIHTLGCKLNQLESESIAESFRREGFPVHAGDAAADEAAEAQGLPALALINTCTVTSKSEQKARRLIRKALKDHPQGCVIVTGCYAQVEAEAIAALETASPRRLFVVSGDNKSLLLDLPRQLRVTCNEVSHDASPDPLSPAELSRLLETCLKGNTAAAPEPSQPAASAAPGAAPEPPRSAAVPGTIPEPPRLAGVPWAVPDLPLPPAFRFNVKEFSFHSRPFLKIQDGCNHACSYCRVSIARGPSVSLDPETVLSRLRELEASGHGEAVLTGVNLNQYEANTGSQSTSLGDLLEYLLANTRTIAIRLSSLEPDCLTEPFLRVLAHDRIRPHFHLSVQSGSPLVLERMRRPYGPEAVESAIRRLRSLRDDPFLACDIITGFPGETPAEFEKTRELCQKADFAWIHAFPYSPRPGTPAYAFKDHIPEREAVSRVEALIALARQGRAAYISRQAGKTVDAIVEESPVTMESQGCTSFVSALSENYLHLKLPLEADQPPLSPGSVLRCRILEPAPPDTHFDAVALPKMPENSLSEP</sequence>
<dbReference type="GO" id="GO:0046872">
    <property type="term" value="F:metal ion binding"/>
    <property type="evidence" value="ECO:0007669"/>
    <property type="project" value="UniProtKB-KW"/>
</dbReference>
<keyword evidence="4" id="KW-0949">S-adenosyl-L-methionine</keyword>
<organism evidence="11 12">
    <name type="scientific">Treponema primitia (strain ATCC BAA-887 / DSM 12427 / ZAS-2)</name>
    <dbReference type="NCBI Taxonomy" id="545694"/>
    <lineage>
        <taxon>Bacteria</taxon>
        <taxon>Pseudomonadati</taxon>
        <taxon>Spirochaetota</taxon>
        <taxon>Spirochaetia</taxon>
        <taxon>Spirochaetales</taxon>
        <taxon>Treponemataceae</taxon>
        <taxon>Treponema</taxon>
    </lineage>
</organism>
<evidence type="ECO:0000256" key="2">
    <source>
        <dbReference type="ARBA" id="ARBA00022485"/>
    </source>
</evidence>
<dbReference type="GO" id="GO:0035598">
    <property type="term" value="F:tRNA (N(6)-L-threonylcarbamoyladenosine(37)-C(2))-methylthiotransferase activity"/>
    <property type="evidence" value="ECO:0007669"/>
    <property type="project" value="TreeGrafter"/>
</dbReference>
<dbReference type="PANTHER" id="PTHR11918">
    <property type="entry name" value="RADICAL SAM PROTEINS"/>
    <property type="match status" value="1"/>
</dbReference>
<feature type="domain" description="Radical SAM core" evidence="10">
    <location>
        <begin position="219"/>
        <end position="449"/>
    </location>
</feature>
<dbReference type="SUPFAM" id="SSF102114">
    <property type="entry name" value="Radical SAM enzymes"/>
    <property type="match status" value="1"/>
</dbReference>
<dbReference type="InterPro" id="IPR038135">
    <property type="entry name" value="Methylthiotransferase_N_sf"/>
</dbReference>
<dbReference type="InterPro" id="IPR058240">
    <property type="entry name" value="rSAM_sf"/>
</dbReference>
<reference evidence="11 12" key="2">
    <citation type="journal article" date="2011" name="ISME J.">
        <title>RNA-seq reveals cooperative metabolic interactions between two termite-gut spirochete species in co-culture.</title>
        <authorList>
            <person name="Rosenthal A.Z."/>
            <person name="Matson E.G."/>
            <person name="Eldar A."/>
            <person name="Leadbetter J.R."/>
        </authorList>
    </citation>
    <scope>NUCLEOTIDE SEQUENCE [LARGE SCALE GENOMIC DNA]</scope>
    <source>
        <strain evidence="12">ATCC BAA-887 / DSM 12427 / ZAS-2</strain>
    </source>
</reference>
<dbReference type="SFLD" id="SFLDS00029">
    <property type="entry name" value="Radical_SAM"/>
    <property type="match status" value="1"/>
</dbReference>
<dbReference type="STRING" id="545694.TREPR_1844"/>
<evidence type="ECO:0000256" key="4">
    <source>
        <dbReference type="ARBA" id="ARBA00022691"/>
    </source>
</evidence>
<dbReference type="InterPro" id="IPR020612">
    <property type="entry name" value="Methylthiotransferase_CS"/>
</dbReference>
<gene>
    <name evidence="11" type="ordered locus">TREPR_1844</name>
</gene>
<evidence type="ECO:0000313" key="11">
    <source>
        <dbReference type="EMBL" id="AEF85833.1"/>
    </source>
</evidence>
<dbReference type="HOGENOM" id="CLU_018697_1_0_12"/>
<dbReference type="InterPro" id="IPR013848">
    <property type="entry name" value="Methylthiotransferase_N"/>
</dbReference>
<dbReference type="InterPro" id="IPR006467">
    <property type="entry name" value="MiaB-like_bact"/>
</dbReference>
<keyword evidence="3" id="KW-0808">Transferase</keyword>
<dbReference type="Pfam" id="PF04055">
    <property type="entry name" value="Radical_SAM"/>
    <property type="match status" value="1"/>
</dbReference>
<evidence type="ECO:0000256" key="6">
    <source>
        <dbReference type="ARBA" id="ARBA00023004"/>
    </source>
</evidence>
<evidence type="ECO:0000313" key="12">
    <source>
        <dbReference type="Proteomes" id="UP000009223"/>
    </source>
</evidence>
<dbReference type="PROSITE" id="PS01278">
    <property type="entry name" value="MTTASE_RADICAL"/>
    <property type="match status" value="1"/>
</dbReference>
<dbReference type="InterPro" id="IPR007197">
    <property type="entry name" value="rSAM"/>
</dbReference>
<evidence type="ECO:0000256" key="8">
    <source>
        <dbReference type="SAM" id="MobiDB-lite"/>
    </source>
</evidence>
<proteinExistence type="predicted"/>
<dbReference type="SFLD" id="SFLDG01082">
    <property type="entry name" value="B12-binding_domain_containing"/>
    <property type="match status" value="1"/>
</dbReference>
<evidence type="ECO:0000256" key="3">
    <source>
        <dbReference type="ARBA" id="ARBA00022679"/>
    </source>
</evidence>
<dbReference type="NCBIfam" id="TIGR01579">
    <property type="entry name" value="MiaB-like-C"/>
    <property type="match status" value="1"/>
</dbReference>
<dbReference type="PROSITE" id="PS51449">
    <property type="entry name" value="MTTASE_N"/>
    <property type="match status" value="1"/>
</dbReference>
<dbReference type="PANTHER" id="PTHR11918:SF45">
    <property type="entry name" value="THREONYLCARBAMOYLADENOSINE TRNA METHYLTHIOTRANSFERASE"/>
    <property type="match status" value="1"/>
</dbReference>
<reference evidence="12" key="1">
    <citation type="submission" date="2009-12" db="EMBL/GenBank/DDBJ databases">
        <title>Complete sequence of Treponema primitia strain ZAS-2.</title>
        <authorList>
            <person name="Tetu S.G."/>
            <person name="Matson E."/>
            <person name="Ren Q."/>
            <person name="Seshadri R."/>
            <person name="Elbourne L."/>
            <person name="Hassan K.A."/>
            <person name="Durkin A."/>
            <person name="Radune D."/>
            <person name="Mohamoud Y."/>
            <person name="Shay R."/>
            <person name="Jin S."/>
            <person name="Zhang X."/>
            <person name="Lucey K."/>
            <person name="Ballor N.R."/>
            <person name="Ottesen E."/>
            <person name="Rosenthal R."/>
            <person name="Allen A."/>
            <person name="Leadbetter J.R."/>
            <person name="Paulsen I.T."/>
        </authorList>
    </citation>
    <scope>NUCLEOTIDE SEQUENCE [LARGE SCALE GENOMIC DNA]</scope>
    <source>
        <strain evidence="12">ATCC BAA-887 / DSM 12427 / ZAS-2</strain>
    </source>
</reference>
<protein>
    <submittedName>
        <fullName evidence="11">2-methylthioadenine synthetase</fullName>
    </submittedName>
</protein>
<evidence type="ECO:0000259" key="10">
    <source>
        <dbReference type="PROSITE" id="PS51918"/>
    </source>
</evidence>
<dbReference type="KEGG" id="tpi:TREPR_1844"/>
<dbReference type="SMART" id="SM00729">
    <property type="entry name" value="Elp3"/>
    <property type="match status" value="1"/>
</dbReference>
<dbReference type="InterPro" id="IPR023404">
    <property type="entry name" value="rSAM_horseshoe"/>
</dbReference>
<keyword evidence="2" id="KW-0004">4Fe-4S</keyword>
<dbReference type="Gene3D" id="3.40.50.12160">
    <property type="entry name" value="Methylthiotransferase, N-terminal domain"/>
    <property type="match status" value="1"/>
</dbReference>
<keyword evidence="5" id="KW-0479">Metal-binding</keyword>